<reference evidence="1 2" key="1">
    <citation type="submission" date="2011-02" db="EMBL/GenBank/DDBJ databases">
        <title>The Genome Sequence of Sphaeroforma arctica JP610.</title>
        <authorList>
            <consortium name="The Broad Institute Genome Sequencing Platform"/>
            <person name="Russ C."/>
            <person name="Cuomo C."/>
            <person name="Young S.K."/>
            <person name="Zeng Q."/>
            <person name="Gargeya S."/>
            <person name="Alvarado L."/>
            <person name="Berlin A."/>
            <person name="Chapman S.B."/>
            <person name="Chen Z."/>
            <person name="Freedman E."/>
            <person name="Gellesch M."/>
            <person name="Goldberg J."/>
            <person name="Griggs A."/>
            <person name="Gujja S."/>
            <person name="Heilman E."/>
            <person name="Heiman D."/>
            <person name="Howarth C."/>
            <person name="Mehta T."/>
            <person name="Neiman D."/>
            <person name="Pearson M."/>
            <person name="Roberts A."/>
            <person name="Saif S."/>
            <person name="Shea T."/>
            <person name="Shenoy N."/>
            <person name="Sisk P."/>
            <person name="Stolte C."/>
            <person name="Sykes S."/>
            <person name="White J."/>
            <person name="Yandava C."/>
            <person name="Burger G."/>
            <person name="Gray M.W."/>
            <person name="Holland P.W.H."/>
            <person name="King N."/>
            <person name="Lang F.B.F."/>
            <person name="Roger A.J."/>
            <person name="Ruiz-Trillo I."/>
            <person name="Haas B."/>
            <person name="Nusbaum C."/>
            <person name="Birren B."/>
        </authorList>
    </citation>
    <scope>NUCLEOTIDE SEQUENCE [LARGE SCALE GENOMIC DNA]</scope>
    <source>
        <strain evidence="1 2">JP610</strain>
    </source>
</reference>
<dbReference type="OrthoDB" id="448923at2759"/>
<evidence type="ECO:0000313" key="1">
    <source>
        <dbReference type="EMBL" id="KNC79108.1"/>
    </source>
</evidence>
<feature type="non-terminal residue" evidence="1">
    <location>
        <position position="203"/>
    </location>
</feature>
<evidence type="ECO:0000313" key="2">
    <source>
        <dbReference type="Proteomes" id="UP000054560"/>
    </source>
</evidence>
<gene>
    <name evidence="1" type="ORF">SARC_08475</name>
</gene>
<organism evidence="1 2">
    <name type="scientific">Sphaeroforma arctica JP610</name>
    <dbReference type="NCBI Taxonomy" id="667725"/>
    <lineage>
        <taxon>Eukaryota</taxon>
        <taxon>Ichthyosporea</taxon>
        <taxon>Ichthyophonida</taxon>
        <taxon>Sphaeroforma</taxon>
    </lineage>
</organism>
<dbReference type="InterPro" id="IPR011604">
    <property type="entry name" value="PDDEXK-like_dom_sf"/>
</dbReference>
<accession>A0A0L0FT42</accession>
<dbReference type="RefSeq" id="XP_014153010.1">
    <property type="nucleotide sequence ID" value="XM_014297535.1"/>
</dbReference>
<evidence type="ECO:0008006" key="3">
    <source>
        <dbReference type="Google" id="ProtNLM"/>
    </source>
</evidence>
<name>A0A0L0FT42_9EUKA</name>
<dbReference type="Proteomes" id="UP000054560">
    <property type="component" value="Unassembled WGS sequence"/>
</dbReference>
<dbReference type="Gene3D" id="3.90.320.10">
    <property type="match status" value="1"/>
</dbReference>
<dbReference type="GeneID" id="25908979"/>
<protein>
    <recommendedName>
        <fullName evidence="3">PD-(D/E)XK endonuclease-like domain-containing protein</fullName>
    </recommendedName>
</protein>
<proteinExistence type="predicted"/>
<keyword evidence="2" id="KW-1185">Reference proteome</keyword>
<dbReference type="EMBL" id="KQ242363">
    <property type="protein sequence ID" value="KNC79108.1"/>
    <property type="molecule type" value="Genomic_DNA"/>
</dbReference>
<sequence>MVFENEDGDLLIYDWKRCKDVTPTPAFKKFSGMAGLEHVLDCKFYHYSLQLNIYKYMVERAYGKKVVELAPVVLYPDQNTYQFSPVADMMDEVRTLMMHRHIENWVRDDHGAADNDDAVTTNANTTTRTVSSASQDPTDTCSPRTFVQSRTMATYTWTSAGVIFPQLSCAFCTIRCTVASETLPNRVSWRRTSSFSHSASGTL</sequence>
<dbReference type="AlphaFoldDB" id="A0A0L0FT42"/>